<evidence type="ECO:0000313" key="11">
    <source>
        <dbReference type="Proteomes" id="UP000007798"/>
    </source>
</evidence>
<evidence type="ECO:0000256" key="3">
    <source>
        <dbReference type="ARBA" id="ARBA00022448"/>
    </source>
</evidence>
<dbReference type="GO" id="GO:0033181">
    <property type="term" value="C:plasma membrane proton-transporting V-type ATPase complex"/>
    <property type="evidence" value="ECO:0007669"/>
    <property type="project" value="TreeGrafter"/>
</dbReference>
<dbReference type="PANTHER" id="PTHR12263">
    <property type="entry name" value="VACUOLAR ATP SYNTHASE SUBUNIT H"/>
    <property type="match status" value="1"/>
</dbReference>
<evidence type="ECO:0000313" key="10">
    <source>
        <dbReference type="EMBL" id="EDW83885.1"/>
    </source>
</evidence>
<comment type="subcellular location">
    <subcellularLocation>
        <location evidence="1">Endomembrane system</location>
        <topology evidence="1">Multi-pass membrane protein</topology>
    </subcellularLocation>
</comment>
<accession>B4NJG1</accession>
<keyword evidence="11" id="KW-1185">Reference proteome</keyword>
<sequence length="88" mass="10479">MRTLISFLVFTIFWLLFILIGWMAAKRFKEKGLIRCCFLLTGVCCWLIWVITFLMQLNPLTGPRASQKVIYAMMTYWENSFIHHENDP</sequence>
<keyword evidence="6 9" id="KW-1133">Transmembrane helix</keyword>
<organism evidence="10 11">
    <name type="scientific">Drosophila willistoni</name>
    <name type="common">Fruit fly</name>
    <dbReference type="NCBI Taxonomy" id="7260"/>
    <lineage>
        <taxon>Eukaryota</taxon>
        <taxon>Metazoa</taxon>
        <taxon>Ecdysozoa</taxon>
        <taxon>Arthropoda</taxon>
        <taxon>Hexapoda</taxon>
        <taxon>Insecta</taxon>
        <taxon>Pterygota</taxon>
        <taxon>Neoptera</taxon>
        <taxon>Endopterygota</taxon>
        <taxon>Diptera</taxon>
        <taxon>Brachycera</taxon>
        <taxon>Muscomorpha</taxon>
        <taxon>Ephydroidea</taxon>
        <taxon>Drosophilidae</taxon>
        <taxon>Drosophila</taxon>
        <taxon>Sophophora</taxon>
    </lineage>
</organism>
<dbReference type="EMBL" id="CH964272">
    <property type="protein sequence ID" value="EDW83885.1"/>
    <property type="molecule type" value="Genomic_DNA"/>
</dbReference>
<keyword evidence="8 9" id="KW-0472">Membrane</keyword>
<dbReference type="InParanoid" id="B4NJG1"/>
<evidence type="ECO:0000256" key="1">
    <source>
        <dbReference type="ARBA" id="ARBA00004127"/>
    </source>
</evidence>
<evidence type="ECO:0000256" key="6">
    <source>
        <dbReference type="ARBA" id="ARBA00022989"/>
    </source>
</evidence>
<gene>
    <name evidence="10" type="primary">Dwil\GK18963</name>
    <name evidence="10" type="ORF">Dwil_GK18963</name>
</gene>
<evidence type="ECO:0000256" key="8">
    <source>
        <dbReference type="ARBA" id="ARBA00023136"/>
    </source>
</evidence>
<feature type="transmembrane region" description="Helical" evidence="9">
    <location>
        <begin position="6"/>
        <end position="25"/>
    </location>
</feature>
<proteinExistence type="inferred from homology"/>
<evidence type="ECO:0000256" key="9">
    <source>
        <dbReference type="SAM" id="Phobius"/>
    </source>
</evidence>
<evidence type="ECO:0000256" key="2">
    <source>
        <dbReference type="ARBA" id="ARBA00008328"/>
    </source>
</evidence>
<protein>
    <recommendedName>
        <fullName evidence="12">V-type proton ATPase subunit</fullName>
    </recommendedName>
</protein>
<dbReference type="FunCoup" id="B4NJG1">
    <property type="interactions" value="171"/>
</dbReference>
<dbReference type="OrthoDB" id="1508846at2759"/>
<dbReference type="PANTHER" id="PTHR12263:SF0">
    <property type="entry name" value="V-TYPE PROTON ATPASE SUBUNIT"/>
    <property type="match status" value="1"/>
</dbReference>
<evidence type="ECO:0000256" key="5">
    <source>
        <dbReference type="ARBA" id="ARBA00022781"/>
    </source>
</evidence>
<keyword evidence="5" id="KW-0375">Hydrogen ion transport</keyword>
<dbReference type="Pfam" id="PF05493">
    <property type="entry name" value="ATP_synt_H"/>
    <property type="match status" value="1"/>
</dbReference>
<reference evidence="10 11" key="1">
    <citation type="journal article" date="2007" name="Nature">
        <title>Evolution of genes and genomes on the Drosophila phylogeny.</title>
        <authorList>
            <consortium name="Drosophila 12 Genomes Consortium"/>
            <person name="Clark A.G."/>
            <person name="Eisen M.B."/>
            <person name="Smith D.R."/>
            <person name="Bergman C.M."/>
            <person name="Oliver B."/>
            <person name="Markow T.A."/>
            <person name="Kaufman T.C."/>
            <person name="Kellis M."/>
            <person name="Gelbart W."/>
            <person name="Iyer V.N."/>
            <person name="Pollard D.A."/>
            <person name="Sackton T.B."/>
            <person name="Larracuente A.M."/>
            <person name="Singh N.D."/>
            <person name="Abad J.P."/>
            <person name="Abt D.N."/>
            <person name="Adryan B."/>
            <person name="Aguade M."/>
            <person name="Akashi H."/>
            <person name="Anderson W.W."/>
            <person name="Aquadro C.F."/>
            <person name="Ardell D.H."/>
            <person name="Arguello R."/>
            <person name="Artieri C.G."/>
            <person name="Barbash D.A."/>
            <person name="Barker D."/>
            <person name="Barsanti P."/>
            <person name="Batterham P."/>
            <person name="Batzoglou S."/>
            <person name="Begun D."/>
            <person name="Bhutkar A."/>
            <person name="Blanco E."/>
            <person name="Bosak S.A."/>
            <person name="Bradley R.K."/>
            <person name="Brand A.D."/>
            <person name="Brent M.R."/>
            <person name="Brooks A.N."/>
            <person name="Brown R.H."/>
            <person name="Butlin R.K."/>
            <person name="Caggese C."/>
            <person name="Calvi B.R."/>
            <person name="Bernardo de Carvalho A."/>
            <person name="Caspi A."/>
            <person name="Castrezana S."/>
            <person name="Celniker S.E."/>
            <person name="Chang J.L."/>
            <person name="Chapple C."/>
            <person name="Chatterji S."/>
            <person name="Chinwalla A."/>
            <person name="Civetta A."/>
            <person name="Clifton S.W."/>
            <person name="Comeron J.M."/>
            <person name="Costello J.C."/>
            <person name="Coyne J.A."/>
            <person name="Daub J."/>
            <person name="David R.G."/>
            <person name="Delcher A.L."/>
            <person name="Delehaunty K."/>
            <person name="Do C.B."/>
            <person name="Ebling H."/>
            <person name="Edwards K."/>
            <person name="Eickbush T."/>
            <person name="Evans J.D."/>
            <person name="Filipski A."/>
            <person name="Findeiss S."/>
            <person name="Freyhult E."/>
            <person name="Fulton L."/>
            <person name="Fulton R."/>
            <person name="Garcia A.C."/>
            <person name="Gardiner A."/>
            <person name="Garfield D.A."/>
            <person name="Garvin B.E."/>
            <person name="Gibson G."/>
            <person name="Gilbert D."/>
            <person name="Gnerre S."/>
            <person name="Godfrey J."/>
            <person name="Good R."/>
            <person name="Gotea V."/>
            <person name="Gravely B."/>
            <person name="Greenberg A.J."/>
            <person name="Griffiths-Jones S."/>
            <person name="Gross S."/>
            <person name="Guigo R."/>
            <person name="Gustafson E.A."/>
            <person name="Haerty W."/>
            <person name="Hahn M.W."/>
            <person name="Halligan D.L."/>
            <person name="Halpern A.L."/>
            <person name="Halter G.M."/>
            <person name="Han M.V."/>
            <person name="Heger A."/>
            <person name="Hillier L."/>
            <person name="Hinrichs A.S."/>
            <person name="Holmes I."/>
            <person name="Hoskins R.A."/>
            <person name="Hubisz M.J."/>
            <person name="Hultmark D."/>
            <person name="Huntley M.A."/>
            <person name="Jaffe D.B."/>
            <person name="Jagadeeshan S."/>
            <person name="Jeck W.R."/>
            <person name="Johnson J."/>
            <person name="Jones C.D."/>
            <person name="Jordan W.C."/>
            <person name="Karpen G.H."/>
            <person name="Kataoka E."/>
            <person name="Keightley P.D."/>
            <person name="Kheradpour P."/>
            <person name="Kirkness E.F."/>
            <person name="Koerich L.B."/>
            <person name="Kristiansen K."/>
            <person name="Kudrna D."/>
            <person name="Kulathinal R.J."/>
            <person name="Kumar S."/>
            <person name="Kwok R."/>
            <person name="Lander E."/>
            <person name="Langley C.H."/>
            <person name="Lapoint R."/>
            <person name="Lazzaro B.P."/>
            <person name="Lee S.J."/>
            <person name="Levesque L."/>
            <person name="Li R."/>
            <person name="Lin C.F."/>
            <person name="Lin M.F."/>
            <person name="Lindblad-Toh K."/>
            <person name="Llopart A."/>
            <person name="Long M."/>
            <person name="Low L."/>
            <person name="Lozovsky E."/>
            <person name="Lu J."/>
            <person name="Luo M."/>
            <person name="Machado C.A."/>
            <person name="Makalowski W."/>
            <person name="Marzo M."/>
            <person name="Matsuda M."/>
            <person name="Matzkin L."/>
            <person name="McAllister B."/>
            <person name="McBride C.S."/>
            <person name="McKernan B."/>
            <person name="McKernan K."/>
            <person name="Mendez-Lago M."/>
            <person name="Minx P."/>
            <person name="Mollenhauer M.U."/>
            <person name="Montooth K."/>
            <person name="Mount S.M."/>
            <person name="Mu X."/>
            <person name="Myers E."/>
            <person name="Negre B."/>
            <person name="Newfeld S."/>
            <person name="Nielsen R."/>
            <person name="Noor M.A."/>
            <person name="O'Grady P."/>
            <person name="Pachter L."/>
            <person name="Papaceit M."/>
            <person name="Parisi M.J."/>
            <person name="Parisi M."/>
            <person name="Parts L."/>
            <person name="Pedersen J.S."/>
            <person name="Pesole G."/>
            <person name="Phillippy A.M."/>
            <person name="Ponting C.P."/>
            <person name="Pop M."/>
            <person name="Porcelli D."/>
            <person name="Powell J.R."/>
            <person name="Prohaska S."/>
            <person name="Pruitt K."/>
            <person name="Puig M."/>
            <person name="Quesneville H."/>
            <person name="Ram K.R."/>
            <person name="Rand D."/>
            <person name="Rasmussen M.D."/>
            <person name="Reed L.K."/>
            <person name="Reenan R."/>
            <person name="Reily A."/>
            <person name="Remington K.A."/>
            <person name="Rieger T.T."/>
            <person name="Ritchie M.G."/>
            <person name="Robin C."/>
            <person name="Rogers Y.H."/>
            <person name="Rohde C."/>
            <person name="Rozas J."/>
            <person name="Rubenfield M.J."/>
            <person name="Ruiz A."/>
            <person name="Russo S."/>
            <person name="Salzberg S.L."/>
            <person name="Sanchez-Gracia A."/>
            <person name="Saranga D.J."/>
            <person name="Sato H."/>
            <person name="Schaeffer S.W."/>
            <person name="Schatz M.C."/>
            <person name="Schlenke T."/>
            <person name="Schwartz R."/>
            <person name="Segarra C."/>
            <person name="Singh R.S."/>
            <person name="Sirot L."/>
            <person name="Sirota M."/>
            <person name="Sisneros N.B."/>
            <person name="Smith C.D."/>
            <person name="Smith T.F."/>
            <person name="Spieth J."/>
            <person name="Stage D.E."/>
            <person name="Stark A."/>
            <person name="Stephan W."/>
            <person name="Strausberg R.L."/>
            <person name="Strempel S."/>
            <person name="Sturgill D."/>
            <person name="Sutton G."/>
            <person name="Sutton G.G."/>
            <person name="Tao W."/>
            <person name="Teichmann S."/>
            <person name="Tobari Y.N."/>
            <person name="Tomimura Y."/>
            <person name="Tsolas J.M."/>
            <person name="Valente V.L."/>
            <person name="Venter E."/>
            <person name="Venter J.C."/>
            <person name="Vicario S."/>
            <person name="Vieira F.G."/>
            <person name="Vilella A.J."/>
            <person name="Villasante A."/>
            <person name="Walenz B."/>
            <person name="Wang J."/>
            <person name="Wasserman M."/>
            <person name="Watts T."/>
            <person name="Wilson D."/>
            <person name="Wilson R.K."/>
            <person name="Wing R.A."/>
            <person name="Wolfner M.F."/>
            <person name="Wong A."/>
            <person name="Wong G.K."/>
            <person name="Wu C.I."/>
            <person name="Wu G."/>
            <person name="Yamamoto D."/>
            <person name="Yang H.P."/>
            <person name="Yang S.P."/>
            <person name="Yorke J.A."/>
            <person name="Yoshida K."/>
            <person name="Zdobnov E."/>
            <person name="Zhang P."/>
            <person name="Zhang Y."/>
            <person name="Zimin A.V."/>
            <person name="Baldwin J."/>
            <person name="Abdouelleil A."/>
            <person name="Abdulkadir J."/>
            <person name="Abebe A."/>
            <person name="Abera B."/>
            <person name="Abreu J."/>
            <person name="Acer S.C."/>
            <person name="Aftuck L."/>
            <person name="Alexander A."/>
            <person name="An P."/>
            <person name="Anderson E."/>
            <person name="Anderson S."/>
            <person name="Arachi H."/>
            <person name="Azer M."/>
            <person name="Bachantsang P."/>
            <person name="Barry A."/>
            <person name="Bayul T."/>
            <person name="Berlin A."/>
            <person name="Bessette D."/>
            <person name="Bloom T."/>
            <person name="Blye J."/>
            <person name="Boguslavskiy L."/>
            <person name="Bonnet C."/>
            <person name="Boukhgalter B."/>
            <person name="Bourzgui I."/>
            <person name="Brown A."/>
            <person name="Cahill P."/>
            <person name="Channer S."/>
            <person name="Cheshatsang Y."/>
            <person name="Chuda L."/>
            <person name="Citroen M."/>
            <person name="Collymore A."/>
            <person name="Cooke P."/>
            <person name="Costello M."/>
            <person name="D'Aco K."/>
            <person name="Daza R."/>
            <person name="De Haan G."/>
            <person name="DeGray S."/>
            <person name="DeMaso C."/>
            <person name="Dhargay N."/>
            <person name="Dooley K."/>
            <person name="Dooley E."/>
            <person name="Doricent M."/>
            <person name="Dorje P."/>
            <person name="Dorjee K."/>
            <person name="Dupes A."/>
            <person name="Elong R."/>
            <person name="Falk J."/>
            <person name="Farina A."/>
            <person name="Faro S."/>
            <person name="Ferguson D."/>
            <person name="Fisher S."/>
            <person name="Foley C.D."/>
            <person name="Franke A."/>
            <person name="Friedrich D."/>
            <person name="Gadbois L."/>
            <person name="Gearin G."/>
            <person name="Gearin C.R."/>
            <person name="Giannoukos G."/>
            <person name="Goode T."/>
            <person name="Graham J."/>
            <person name="Grandbois E."/>
            <person name="Grewal S."/>
            <person name="Gyaltsen K."/>
            <person name="Hafez N."/>
            <person name="Hagos B."/>
            <person name="Hall J."/>
            <person name="Henson C."/>
            <person name="Hollinger A."/>
            <person name="Honan T."/>
            <person name="Huard M.D."/>
            <person name="Hughes L."/>
            <person name="Hurhula B."/>
            <person name="Husby M.E."/>
            <person name="Kamat A."/>
            <person name="Kanga B."/>
            <person name="Kashin S."/>
            <person name="Khazanovich D."/>
            <person name="Kisner P."/>
            <person name="Lance K."/>
            <person name="Lara M."/>
            <person name="Lee W."/>
            <person name="Lennon N."/>
            <person name="Letendre F."/>
            <person name="LeVine R."/>
            <person name="Lipovsky A."/>
            <person name="Liu X."/>
            <person name="Liu J."/>
            <person name="Liu S."/>
            <person name="Lokyitsang T."/>
            <person name="Lokyitsang Y."/>
            <person name="Lubonja R."/>
            <person name="Lui A."/>
            <person name="MacDonald P."/>
            <person name="Magnisalis V."/>
            <person name="Maru K."/>
            <person name="Matthews C."/>
            <person name="McCusker W."/>
            <person name="McDonough S."/>
            <person name="Mehta T."/>
            <person name="Meldrim J."/>
            <person name="Meneus L."/>
            <person name="Mihai O."/>
            <person name="Mihalev A."/>
            <person name="Mihova T."/>
            <person name="Mittelman R."/>
            <person name="Mlenga V."/>
            <person name="Montmayeur A."/>
            <person name="Mulrain L."/>
            <person name="Navidi A."/>
            <person name="Naylor J."/>
            <person name="Negash T."/>
            <person name="Nguyen T."/>
            <person name="Nguyen N."/>
            <person name="Nicol R."/>
            <person name="Norbu C."/>
            <person name="Norbu N."/>
            <person name="Novod N."/>
            <person name="O'Neill B."/>
            <person name="Osman S."/>
            <person name="Markiewicz E."/>
            <person name="Oyono O.L."/>
            <person name="Patti C."/>
            <person name="Phunkhang P."/>
            <person name="Pierre F."/>
            <person name="Priest M."/>
            <person name="Raghuraman S."/>
            <person name="Rege F."/>
            <person name="Reyes R."/>
            <person name="Rise C."/>
            <person name="Rogov P."/>
            <person name="Ross K."/>
            <person name="Ryan E."/>
            <person name="Settipalli S."/>
            <person name="Shea T."/>
            <person name="Sherpa N."/>
            <person name="Shi L."/>
            <person name="Shih D."/>
            <person name="Sparrow T."/>
            <person name="Spaulding J."/>
            <person name="Stalker J."/>
            <person name="Stange-Thomann N."/>
            <person name="Stavropoulos S."/>
            <person name="Stone C."/>
            <person name="Strader C."/>
            <person name="Tesfaye S."/>
            <person name="Thomson T."/>
            <person name="Thoulutsang Y."/>
            <person name="Thoulutsang D."/>
            <person name="Topham K."/>
            <person name="Topping I."/>
            <person name="Tsamla T."/>
            <person name="Vassiliev H."/>
            <person name="Vo A."/>
            <person name="Wangchuk T."/>
            <person name="Wangdi T."/>
            <person name="Weiand M."/>
            <person name="Wilkinson J."/>
            <person name="Wilson A."/>
            <person name="Yadav S."/>
            <person name="Young G."/>
            <person name="Yu Q."/>
            <person name="Zembek L."/>
            <person name="Zhong D."/>
            <person name="Zimmer A."/>
            <person name="Zwirko Z."/>
            <person name="Jaffe D.B."/>
            <person name="Alvarez P."/>
            <person name="Brockman W."/>
            <person name="Butler J."/>
            <person name="Chin C."/>
            <person name="Gnerre S."/>
            <person name="Grabherr M."/>
            <person name="Kleber M."/>
            <person name="Mauceli E."/>
            <person name="MacCallum I."/>
        </authorList>
    </citation>
    <scope>NUCLEOTIDE SEQUENCE [LARGE SCALE GENOMIC DNA]</scope>
    <source>
        <strain evidence="11">Tucson 14030-0811.24</strain>
    </source>
</reference>
<dbReference type="GO" id="GO:0012505">
    <property type="term" value="C:endomembrane system"/>
    <property type="evidence" value="ECO:0007669"/>
    <property type="project" value="UniProtKB-SubCell"/>
</dbReference>
<dbReference type="STRING" id="7260.B4NJG1"/>
<evidence type="ECO:0000256" key="4">
    <source>
        <dbReference type="ARBA" id="ARBA00022692"/>
    </source>
</evidence>
<dbReference type="OMA" id="RGIIRCC"/>
<evidence type="ECO:0000256" key="7">
    <source>
        <dbReference type="ARBA" id="ARBA00023065"/>
    </source>
</evidence>
<dbReference type="GO" id="GO:0033179">
    <property type="term" value="C:proton-transporting V-type ATPase, V0 domain"/>
    <property type="evidence" value="ECO:0007669"/>
    <property type="project" value="InterPro"/>
</dbReference>
<dbReference type="Proteomes" id="UP000007798">
    <property type="component" value="Unassembled WGS sequence"/>
</dbReference>
<dbReference type="HOGENOM" id="CLU_170555_0_0_1"/>
<dbReference type="AlphaFoldDB" id="B4NJG1"/>
<keyword evidence="3" id="KW-0813">Transport</keyword>
<comment type="similarity">
    <text evidence="2">Belongs to the V-ATPase e1/e2 subunit family.</text>
</comment>
<dbReference type="eggNOG" id="KOG3500">
    <property type="taxonomic scope" value="Eukaryota"/>
</dbReference>
<evidence type="ECO:0008006" key="12">
    <source>
        <dbReference type="Google" id="ProtNLM"/>
    </source>
</evidence>
<keyword evidence="7" id="KW-0406">Ion transport</keyword>
<dbReference type="InterPro" id="IPR008389">
    <property type="entry name" value="ATPase_V0-cplx_e1/e2_su"/>
</dbReference>
<name>B4NJG1_DROWI</name>
<dbReference type="PhylomeDB" id="B4NJG1"/>
<feature type="transmembrane region" description="Helical" evidence="9">
    <location>
        <begin position="37"/>
        <end position="57"/>
    </location>
</feature>
<dbReference type="GO" id="GO:0046961">
    <property type="term" value="F:proton-transporting ATPase activity, rotational mechanism"/>
    <property type="evidence" value="ECO:0007669"/>
    <property type="project" value="InterPro"/>
</dbReference>
<keyword evidence="4 9" id="KW-0812">Transmembrane</keyword>
<dbReference type="KEGG" id="dwi:6651623"/>